<gene>
    <name evidence="7" type="ORF">Pla8534_06680</name>
</gene>
<keyword evidence="8" id="KW-1185">Reference proteome</keyword>
<evidence type="ECO:0000259" key="1">
    <source>
        <dbReference type="Pfam" id="PF07624"/>
    </source>
</evidence>
<feature type="domain" description="DUF1587" evidence="2">
    <location>
        <begin position="158"/>
        <end position="223"/>
    </location>
</feature>
<evidence type="ECO:0000313" key="8">
    <source>
        <dbReference type="Proteomes" id="UP000317648"/>
    </source>
</evidence>
<dbReference type="EMBL" id="CP036433">
    <property type="protein sequence ID" value="QDU92895.1"/>
    <property type="molecule type" value="Genomic_DNA"/>
</dbReference>
<protein>
    <recommendedName>
        <fullName evidence="9">Planctomycete cytochrome C</fullName>
    </recommendedName>
</protein>
<dbReference type="Pfam" id="PF07631">
    <property type="entry name" value="PSD4"/>
    <property type="match status" value="1"/>
</dbReference>
<dbReference type="KEGG" id="lcre:Pla8534_06680"/>
<dbReference type="InterPro" id="IPR013043">
    <property type="entry name" value="DUF1595"/>
</dbReference>
<dbReference type="InterPro" id="IPR013039">
    <property type="entry name" value="DUF1588"/>
</dbReference>
<dbReference type="OrthoDB" id="175242at2"/>
<feature type="domain" description="DUF1588" evidence="3">
    <location>
        <begin position="692"/>
        <end position="788"/>
    </location>
</feature>
<evidence type="ECO:0000259" key="5">
    <source>
        <dbReference type="Pfam" id="PF07635"/>
    </source>
</evidence>
<dbReference type="Proteomes" id="UP000317648">
    <property type="component" value="Chromosome"/>
</dbReference>
<evidence type="ECO:0000259" key="2">
    <source>
        <dbReference type="Pfam" id="PF07626"/>
    </source>
</evidence>
<organism evidence="7 8">
    <name type="scientific">Lignipirellula cremea</name>
    <dbReference type="NCBI Taxonomy" id="2528010"/>
    <lineage>
        <taxon>Bacteria</taxon>
        <taxon>Pseudomonadati</taxon>
        <taxon>Planctomycetota</taxon>
        <taxon>Planctomycetia</taxon>
        <taxon>Pirellulales</taxon>
        <taxon>Pirellulaceae</taxon>
        <taxon>Lignipirellula</taxon>
    </lineage>
</organism>
<feature type="domain" description="DUF1585" evidence="1">
    <location>
        <begin position="843"/>
        <end position="912"/>
    </location>
</feature>
<dbReference type="InterPro" id="IPR011429">
    <property type="entry name" value="Cyt_c_Planctomycete-type"/>
</dbReference>
<dbReference type="InterPro" id="IPR013036">
    <property type="entry name" value="DUF1587"/>
</dbReference>
<feature type="domain" description="Cytochrome C Planctomycete-type" evidence="5">
    <location>
        <begin position="70"/>
        <end position="119"/>
    </location>
</feature>
<dbReference type="AlphaFoldDB" id="A0A518DM42"/>
<dbReference type="Pfam" id="PF07627">
    <property type="entry name" value="PSCyt3"/>
    <property type="match status" value="1"/>
</dbReference>
<feature type="domain" description="DUF1595" evidence="6">
    <location>
        <begin position="474"/>
        <end position="534"/>
    </location>
</feature>
<dbReference type="InterPro" id="IPR013042">
    <property type="entry name" value="DUF1592"/>
</dbReference>
<evidence type="ECO:0000259" key="6">
    <source>
        <dbReference type="Pfam" id="PF07637"/>
    </source>
</evidence>
<dbReference type="Pfam" id="PF07637">
    <property type="entry name" value="PSD5"/>
    <property type="match status" value="1"/>
</dbReference>
<feature type="domain" description="DUF1592" evidence="4">
    <location>
        <begin position="547"/>
        <end position="673"/>
    </location>
</feature>
<dbReference type="RefSeq" id="WP_145049235.1">
    <property type="nucleotide sequence ID" value="NZ_CP036433.1"/>
</dbReference>
<evidence type="ECO:0000259" key="4">
    <source>
        <dbReference type="Pfam" id="PF07631"/>
    </source>
</evidence>
<evidence type="ECO:0000313" key="7">
    <source>
        <dbReference type="EMBL" id="QDU92895.1"/>
    </source>
</evidence>
<dbReference type="Pfam" id="PF07626">
    <property type="entry name" value="PSD3"/>
    <property type="match status" value="1"/>
</dbReference>
<evidence type="ECO:0000259" key="3">
    <source>
        <dbReference type="Pfam" id="PF07627"/>
    </source>
</evidence>
<reference evidence="7 8" key="1">
    <citation type="submission" date="2019-02" db="EMBL/GenBank/DDBJ databases">
        <title>Deep-cultivation of Planctomycetes and their phenomic and genomic characterization uncovers novel biology.</title>
        <authorList>
            <person name="Wiegand S."/>
            <person name="Jogler M."/>
            <person name="Boedeker C."/>
            <person name="Pinto D."/>
            <person name="Vollmers J."/>
            <person name="Rivas-Marin E."/>
            <person name="Kohn T."/>
            <person name="Peeters S.H."/>
            <person name="Heuer A."/>
            <person name="Rast P."/>
            <person name="Oberbeckmann S."/>
            <person name="Bunk B."/>
            <person name="Jeske O."/>
            <person name="Meyerdierks A."/>
            <person name="Storesund J.E."/>
            <person name="Kallscheuer N."/>
            <person name="Luecker S."/>
            <person name="Lage O.M."/>
            <person name="Pohl T."/>
            <person name="Merkel B.J."/>
            <person name="Hornburger P."/>
            <person name="Mueller R.-W."/>
            <person name="Bruemmer F."/>
            <person name="Labrenz M."/>
            <person name="Spormann A.M."/>
            <person name="Op den Camp H."/>
            <person name="Overmann J."/>
            <person name="Amann R."/>
            <person name="Jetten M.S.M."/>
            <person name="Mascher T."/>
            <person name="Medema M.H."/>
            <person name="Devos D.P."/>
            <person name="Kaster A.-K."/>
            <person name="Ovreas L."/>
            <person name="Rohde M."/>
            <person name="Galperin M.Y."/>
            <person name="Jogler C."/>
        </authorList>
    </citation>
    <scope>NUCLEOTIDE SEQUENCE [LARGE SCALE GENOMIC DNA]</scope>
    <source>
        <strain evidence="7 8">Pla85_3_4</strain>
    </source>
</reference>
<evidence type="ECO:0008006" key="9">
    <source>
        <dbReference type="Google" id="ProtNLM"/>
    </source>
</evidence>
<sequence>MAMQTPFSHTVTAFPVFRFPVAGRRVGAVALCGRSTGRLLLGLIAWGVACQAGLAEEMPATVSKFVQKHCVLCHAGDDAEAGLDLTALSTDLSSLEDEATFARWVQLHDRVQRGEMPPPKETEAPAENERTLMLAQLGQALMRYQSQQQRALGRVPLRRLNRSEYENTLRDLFDMPGLQVKEMLPEDSLLDGFDKASRALDISAVQLRKYLEAANFVLDEAIAHEARPMEFHKRFRRIGGLSAFGSATFPINNRQIDPELIDKIHPRTGPAIHLLEKIPHLENSDSVGVLTHARPSFIPEVETFSPFHSGFYRIRTSVWSFELNEGKMAPASRMQSLALTADGRVLAYFDAPSMQPQEHEIVVWLNASEILQLNPANLCGNFARYFNYVGPAVAIDYVDITGPLLEQWPPASHRRLFGNLPLAELPFERDGKYPRQPAPLVRKSGSRPNHVDGAEFQKYQSVWTAAAPRPEADAARLLADFLPRAFRRPVPPEEIEVYVRIAQDHIRAGEFFEDAMRAAYCTALCSPDFLFLVEPAGLVSPKDPNLLDSYAYATRISYFLWNSMPDEEMTTMVEQHRLGGANLVEKVDRMLLDPRSDRFINDFLDQWLHLREIDFTSPDRRLYPEFRNDLRDAMLAETRAYFREMLEKDLGPTHLIDSDFVMINQRLAEFYGIPGVEGSAIRRVELPPDCPRGGLLTQASVLKVTANGTSTSPVKRGAWVLDRILGQRPQPPPPNIPAVEPDLRGTTTIREQLDKHRADATCARCHAKIDPPGFALESFDVIGRWRTQYRYAGDREIKEPSEQSGDPPLREEFLAVQPGQWHHVQNNVRLGLPVDASGETSAGEPFENIEDLKRLLARDEEALARNLVERLVLYGTGAPVTFADRAEVQRILDRSRDSGFGLRTLLHEILISGFFRRK</sequence>
<name>A0A518DM42_9BACT</name>
<accession>A0A518DM42</accession>
<dbReference type="Pfam" id="PF07635">
    <property type="entry name" value="PSCyt1"/>
    <property type="match status" value="1"/>
</dbReference>
<dbReference type="InterPro" id="IPR011478">
    <property type="entry name" value="DUF1585"/>
</dbReference>
<dbReference type="Pfam" id="PF07624">
    <property type="entry name" value="PSD2"/>
    <property type="match status" value="1"/>
</dbReference>
<proteinExistence type="predicted"/>